<dbReference type="InterPro" id="IPR028889">
    <property type="entry name" value="USP"/>
</dbReference>
<dbReference type="OrthoDB" id="420187at2759"/>
<sequence>MFIVGAMQKVNLHSEDSGLIHQIFGGFWRSQIKCLHCGSTSNMFEPYLDITLDIQAAQSLKQALTQFMEPEELSGENAYHCDVCFQKKPASKTLSIYTSSKVLIFLLKRFSDFTGEKIAKNVQYSEWLNMQPYMSDQNRGPLWYTLYAVLVHAGSTSHSGHYFAYIRAGDGHWYKMNDSKITACDRSAALSQEAYVLFYVEKSNVEADSSSGSAALEEKTLGLEEKDLSVNTTYLQLDSPRKQIKLLEQAQELQVEQSTLDEWKFFQEQNQPKKTQLKFRQVEGNLLENVGLIQSSKCTGELRKIYPKQENVSLFNSRRDVSGQKSTNMEQAPCLEGRARGKVSKRKKNKKNQQQKRTVLT</sequence>
<evidence type="ECO:0000256" key="5">
    <source>
        <dbReference type="ARBA" id="ARBA00022801"/>
    </source>
</evidence>
<evidence type="ECO:0000256" key="4">
    <source>
        <dbReference type="ARBA" id="ARBA00022786"/>
    </source>
</evidence>
<evidence type="ECO:0000256" key="7">
    <source>
        <dbReference type="SAM" id="MobiDB-lite"/>
    </source>
</evidence>
<dbReference type="Pfam" id="PF00443">
    <property type="entry name" value="UCH"/>
    <property type="match status" value="1"/>
</dbReference>
<accession>A0A6P6DKM9</accession>
<proteinExistence type="predicted"/>
<evidence type="ECO:0000259" key="8">
    <source>
        <dbReference type="PROSITE" id="PS50235"/>
    </source>
</evidence>
<evidence type="ECO:0000313" key="10">
    <source>
        <dbReference type="RefSeq" id="XP_023560575.1"/>
    </source>
</evidence>
<reference evidence="10" key="1">
    <citation type="submission" date="2025-08" db="UniProtKB">
        <authorList>
            <consortium name="RefSeq"/>
        </authorList>
    </citation>
    <scope>IDENTIFICATION</scope>
</reference>
<dbReference type="GO" id="GO:0042981">
    <property type="term" value="P:regulation of apoptotic process"/>
    <property type="evidence" value="ECO:0007669"/>
    <property type="project" value="TreeGrafter"/>
</dbReference>
<dbReference type="PROSITE" id="PS00973">
    <property type="entry name" value="USP_2"/>
    <property type="match status" value="1"/>
</dbReference>
<keyword evidence="5" id="KW-0378">Hydrolase</keyword>
<dbReference type="InParanoid" id="A0A6P6DKM9"/>
<keyword evidence="9" id="KW-1185">Reference proteome</keyword>
<organism evidence="9 10">
    <name type="scientific">Octodon degus</name>
    <name type="common">Degu</name>
    <name type="synonym">Sciurus degus</name>
    <dbReference type="NCBI Taxonomy" id="10160"/>
    <lineage>
        <taxon>Eukaryota</taxon>
        <taxon>Metazoa</taxon>
        <taxon>Chordata</taxon>
        <taxon>Craniata</taxon>
        <taxon>Vertebrata</taxon>
        <taxon>Euteleostomi</taxon>
        <taxon>Mammalia</taxon>
        <taxon>Eutheria</taxon>
        <taxon>Euarchontoglires</taxon>
        <taxon>Glires</taxon>
        <taxon>Rodentia</taxon>
        <taxon>Hystricomorpha</taxon>
        <taxon>Octodontidae</taxon>
        <taxon>Octodon</taxon>
    </lineage>
</organism>
<dbReference type="PANTHER" id="PTHR24006:SF651">
    <property type="entry name" value="INACTIVE UBIQUITIN CARBOXYL-TERMINAL HYDROLASE 17-LIKE PROTEIN 4-RELATED"/>
    <property type="match status" value="1"/>
</dbReference>
<keyword evidence="4" id="KW-0833">Ubl conjugation pathway</keyword>
<gene>
    <name evidence="10" type="primary">LOC101579259</name>
</gene>
<evidence type="ECO:0000313" key="9">
    <source>
        <dbReference type="Proteomes" id="UP000515203"/>
    </source>
</evidence>
<keyword evidence="6" id="KW-0788">Thiol protease</keyword>
<protein>
    <recommendedName>
        <fullName evidence="2">ubiquitinyl hydrolase 1</fullName>
        <ecNumber evidence="2">3.4.19.12</ecNumber>
    </recommendedName>
</protein>
<dbReference type="Gene3D" id="3.90.70.10">
    <property type="entry name" value="Cysteine proteinases"/>
    <property type="match status" value="1"/>
</dbReference>
<dbReference type="GeneID" id="101579259"/>
<dbReference type="InterPro" id="IPR038765">
    <property type="entry name" value="Papain-like_cys_pep_sf"/>
</dbReference>
<keyword evidence="3" id="KW-0645">Protease</keyword>
<evidence type="ECO:0000256" key="2">
    <source>
        <dbReference type="ARBA" id="ARBA00012759"/>
    </source>
</evidence>
<feature type="region of interest" description="Disordered" evidence="7">
    <location>
        <begin position="317"/>
        <end position="361"/>
    </location>
</feature>
<dbReference type="PROSITE" id="PS50235">
    <property type="entry name" value="USP_3"/>
    <property type="match status" value="1"/>
</dbReference>
<evidence type="ECO:0000256" key="6">
    <source>
        <dbReference type="ARBA" id="ARBA00022807"/>
    </source>
</evidence>
<dbReference type="InterPro" id="IPR001394">
    <property type="entry name" value="Peptidase_C19_UCH"/>
</dbReference>
<dbReference type="GO" id="GO:0005634">
    <property type="term" value="C:nucleus"/>
    <property type="evidence" value="ECO:0007669"/>
    <property type="project" value="TreeGrafter"/>
</dbReference>
<evidence type="ECO:0000256" key="3">
    <source>
        <dbReference type="ARBA" id="ARBA00022670"/>
    </source>
</evidence>
<dbReference type="PANTHER" id="PTHR24006">
    <property type="entry name" value="UBIQUITIN CARBOXYL-TERMINAL HYDROLASE"/>
    <property type="match status" value="1"/>
</dbReference>
<dbReference type="SUPFAM" id="SSF54001">
    <property type="entry name" value="Cysteine proteinases"/>
    <property type="match status" value="1"/>
</dbReference>
<evidence type="ECO:0000256" key="1">
    <source>
        <dbReference type="ARBA" id="ARBA00000707"/>
    </source>
</evidence>
<dbReference type="GO" id="GO:0016579">
    <property type="term" value="P:protein deubiquitination"/>
    <property type="evidence" value="ECO:0007669"/>
    <property type="project" value="InterPro"/>
</dbReference>
<dbReference type="GO" id="GO:0004843">
    <property type="term" value="F:cysteine-type deubiquitinase activity"/>
    <property type="evidence" value="ECO:0007669"/>
    <property type="project" value="UniProtKB-EC"/>
</dbReference>
<dbReference type="GO" id="GO:0005829">
    <property type="term" value="C:cytosol"/>
    <property type="evidence" value="ECO:0007669"/>
    <property type="project" value="TreeGrafter"/>
</dbReference>
<dbReference type="AlphaFoldDB" id="A0A6P6DKM9"/>
<dbReference type="GO" id="GO:0006508">
    <property type="term" value="P:proteolysis"/>
    <property type="evidence" value="ECO:0007669"/>
    <property type="project" value="UniProtKB-KW"/>
</dbReference>
<name>A0A6P6DKM9_OCTDE</name>
<dbReference type="RefSeq" id="XP_023560575.1">
    <property type="nucleotide sequence ID" value="XM_023704807.1"/>
</dbReference>
<dbReference type="InterPro" id="IPR018200">
    <property type="entry name" value="USP_CS"/>
</dbReference>
<feature type="compositionally biased region" description="Basic residues" evidence="7">
    <location>
        <begin position="340"/>
        <end position="354"/>
    </location>
</feature>
<dbReference type="Proteomes" id="UP000515203">
    <property type="component" value="Unplaced"/>
</dbReference>
<dbReference type="EC" id="3.4.19.12" evidence="2"/>
<feature type="domain" description="USP" evidence="8">
    <location>
        <begin position="1"/>
        <end position="202"/>
    </location>
</feature>
<comment type="catalytic activity">
    <reaction evidence="1">
        <text>Thiol-dependent hydrolysis of ester, thioester, amide, peptide and isopeptide bonds formed by the C-terminal Gly of ubiquitin (a 76-residue protein attached to proteins as an intracellular targeting signal).</text>
        <dbReference type="EC" id="3.4.19.12"/>
    </reaction>
</comment>
<dbReference type="InterPro" id="IPR050164">
    <property type="entry name" value="Peptidase_C19"/>
</dbReference>